<accession>A0A432LBS3</accession>
<gene>
    <name evidence="1" type="ORF">EK386_10400</name>
</gene>
<dbReference type="AlphaFoldDB" id="A0A432LBS3"/>
<evidence type="ECO:0000313" key="2">
    <source>
        <dbReference type="Proteomes" id="UP000287910"/>
    </source>
</evidence>
<dbReference type="EMBL" id="RYYR01000011">
    <property type="protein sequence ID" value="RUL52253.1"/>
    <property type="molecule type" value="Genomic_DNA"/>
</dbReference>
<dbReference type="RefSeq" id="WP_126659100.1">
    <property type="nucleotide sequence ID" value="NZ_RYYR01000011.1"/>
</dbReference>
<reference evidence="1 2" key="1">
    <citation type="submission" date="2018-12" db="EMBL/GenBank/DDBJ databases">
        <title>Lysinibacillus antri sp. nov., isolated from a cave soil.</title>
        <authorList>
            <person name="Narsing Rao M.P."/>
            <person name="Zhang H."/>
            <person name="Dong Z.-Y."/>
            <person name="Niu X.-K."/>
            <person name="Zhang K."/>
            <person name="Fang B.-Z."/>
            <person name="Kang Y.-Q."/>
            <person name="Xiao M."/>
            <person name="Li W.-J."/>
        </authorList>
    </citation>
    <scope>NUCLEOTIDE SEQUENCE [LARGE SCALE GENOMIC DNA]</scope>
    <source>
        <strain evidence="1 2">SYSU K30002</strain>
    </source>
</reference>
<organism evidence="1 2">
    <name type="scientific">Lysinibacillus antri</name>
    <dbReference type="NCBI Taxonomy" id="2498145"/>
    <lineage>
        <taxon>Bacteria</taxon>
        <taxon>Bacillati</taxon>
        <taxon>Bacillota</taxon>
        <taxon>Bacilli</taxon>
        <taxon>Bacillales</taxon>
        <taxon>Bacillaceae</taxon>
        <taxon>Lysinibacillus</taxon>
    </lineage>
</organism>
<sequence length="249" mass="29881">MTELTKNELLLQQQFRESLIIDKYDPQLAGWGTRRFRPDRSESMEDALTWNVFRSLRQIKPSTWIGPLFRKAFHLDLPYSVNDVQVSLWRRVTPPKDIHLPDLYYEIDLIIETKEFVWFLLAKYKSDIQIQPYNQRQSNQILRNIDVGLEYTKHRDFYFSLLFVDTYHTPYGQILTKQYQQSEEAILQDLPHRTTEIARLKGLSTLRWKAVHEVLKDIYLFNKCPFEKFVASQAGYWLYQQIEATETYE</sequence>
<dbReference type="Proteomes" id="UP000287910">
    <property type="component" value="Unassembled WGS sequence"/>
</dbReference>
<keyword evidence="2" id="KW-1185">Reference proteome</keyword>
<comment type="caution">
    <text evidence="1">The sequence shown here is derived from an EMBL/GenBank/DDBJ whole genome shotgun (WGS) entry which is preliminary data.</text>
</comment>
<proteinExistence type="predicted"/>
<name>A0A432LBS3_9BACI</name>
<evidence type="ECO:0000313" key="1">
    <source>
        <dbReference type="EMBL" id="RUL52253.1"/>
    </source>
</evidence>
<protein>
    <submittedName>
        <fullName evidence="1">Uncharacterized protein</fullName>
    </submittedName>
</protein>